<dbReference type="FunFam" id="3.30.70.380:FF:000001">
    <property type="entry name" value="Phenylalanine--tRNA ligase beta subunit"/>
    <property type="match status" value="1"/>
</dbReference>
<feature type="binding site" evidence="15">
    <location>
        <position position="455"/>
    </location>
    <ligand>
        <name>Mg(2+)</name>
        <dbReference type="ChEBI" id="CHEBI:18420"/>
        <note>shared with alpha subunit</note>
    </ligand>
</feature>
<dbReference type="Pfam" id="PF03147">
    <property type="entry name" value="FDX-ACB"/>
    <property type="match status" value="1"/>
</dbReference>
<evidence type="ECO:0000256" key="15">
    <source>
        <dbReference type="HAMAP-Rule" id="MF_00283"/>
    </source>
</evidence>
<dbReference type="InterPro" id="IPR005146">
    <property type="entry name" value="B3/B4_tRNA-bd"/>
</dbReference>
<keyword evidence="10 15" id="KW-0460">Magnesium</keyword>
<dbReference type="EMBL" id="JAFGIX010000078">
    <property type="protein sequence ID" value="MBN1574402.1"/>
    <property type="molecule type" value="Genomic_DNA"/>
</dbReference>
<evidence type="ECO:0000256" key="7">
    <source>
        <dbReference type="ARBA" id="ARBA00022723"/>
    </source>
</evidence>
<dbReference type="PROSITE" id="PS50886">
    <property type="entry name" value="TRBD"/>
    <property type="match status" value="1"/>
</dbReference>
<feature type="domain" description="FDX-ACB" evidence="18">
    <location>
        <begin position="719"/>
        <end position="812"/>
    </location>
</feature>
<feature type="domain" description="B5" evidence="19">
    <location>
        <begin position="401"/>
        <end position="477"/>
    </location>
</feature>
<dbReference type="CDD" id="cd00769">
    <property type="entry name" value="PheRS_beta_core"/>
    <property type="match status" value="1"/>
</dbReference>
<keyword evidence="4 15" id="KW-0963">Cytoplasm</keyword>
<comment type="similarity">
    <text evidence="2 15">Belongs to the phenylalanyl-tRNA synthetase beta subunit family. Type 1 subfamily.</text>
</comment>
<dbReference type="GO" id="GO:0000287">
    <property type="term" value="F:magnesium ion binding"/>
    <property type="evidence" value="ECO:0007669"/>
    <property type="project" value="UniProtKB-UniRule"/>
</dbReference>
<dbReference type="Gene3D" id="3.30.56.10">
    <property type="match status" value="2"/>
</dbReference>
<evidence type="ECO:0000256" key="11">
    <source>
        <dbReference type="ARBA" id="ARBA00022884"/>
    </source>
</evidence>
<dbReference type="InterPro" id="IPR009061">
    <property type="entry name" value="DNA-bd_dom_put_sf"/>
</dbReference>
<dbReference type="Gene3D" id="3.30.930.10">
    <property type="entry name" value="Bira Bifunctional Protein, Domain 2"/>
    <property type="match status" value="1"/>
</dbReference>
<dbReference type="Pfam" id="PF03484">
    <property type="entry name" value="B5"/>
    <property type="match status" value="1"/>
</dbReference>
<evidence type="ECO:0000256" key="6">
    <source>
        <dbReference type="ARBA" id="ARBA00022598"/>
    </source>
</evidence>
<evidence type="ECO:0000256" key="16">
    <source>
        <dbReference type="PROSITE-ProRule" id="PRU00209"/>
    </source>
</evidence>
<dbReference type="InterPro" id="IPR005121">
    <property type="entry name" value="Fdx_antiC-bd"/>
</dbReference>
<feature type="binding site" evidence="15">
    <location>
        <position position="465"/>
    </location>
    <ligand>
        <name>Mg(2+)</name>
        <dbReference type="ChEBI" id="CHEBI:18420"/>
        <note>shared with alpha subunit</note>
    </ligand>
</feature>
<sequence length="812" mass="90150">MLATINWLRDFVDIDMDVEKLADLLTMSGLEVDSVTKIGDDLKGIVVAEIMDVSTHPKGGNLYVAKVSNGAETFQVVSAAPNTKVGLKTALAPPGVVLPTGLKIEKRDFKGVESTGVLLAEDEMGLTHDHTGLIELDPKAAPGKSLAETLNLSDYLIDIDLTPNRSDCLSVIGLAREISALTGAPLRLPKTDVKEEGPDINELTSIEVIDKDLCPRYVARVVQDIKIRMVPFWMRLRINQLGMRDINNIVDITNYILMEYGQPLHAFDYDLLSGNRIVVKRAKEGEKFFTLDAVERTLNKDVLMIADAERSVAIGGVMGGANSEIQEDTANVLLESAFFHPPSIHKTARELGLLTDAAFRFERGIDPEGCKTAADRAAALMAEYADGTVAKGYIDVKGDVPKRPTLKIRTSMTNKVIGFKADTKEIRKYLESLFIKVEDESKDELLVTPPSYRLDLEREIDLIEEVARLKGYDNIPETLPNISMDFSKTSEIKTLIDLVSDAVLSEGFNEIITYSFIGSVSFDKMRLSPKDPMRKATPLKNPLSEEMDVMRTTLVPGILQTAETNINYLSYDLRLFEIARVFMPRNSKGGKGEGEGGDNGLPDERFHLSLLISGKRRPKQWGADAPEVDFFDLKGVWEKITDEIGFVSIEYEMNKDVEYLDKTQSCVIRGGGETIGVMGRIDPDVMDNFNISRDTYILEADLNKLIKLDTKVKTFSQVLRYPPVMRDIAIVIADDVNSDRIVKTVEGAAGELVKEVTIFDLYQGEQIERGSKSIALTVKYQSDNRTLTDDEVNKKHGEVLDILKKKLGAQIR</sequence>
<dbReference type="SMART" id="SM00896">
    <property type="entry name" value="FDX-ACB"/>
    <property type="match status" value="1"/>
</dbReference>
<reference evidence="20" key="2">
    <citation type="submission" date="2021-01" db="EMBL/GenBank/DDBJ databases">
        <authorList>
            <person name="Hahn C.R."/>
            <person name="Youssef N.H."/>
            <person name="Elshahed M."/>
        </authorList>
    </citation>
    <scope>NUCLEOTIDE SEQUENCE</scope>
    <source>
        <strain evidence="20">Zod_Metabat.24</strain>
    </source>
</reference>
<dbReference type="GO" id="GO:0005524">
    <property type="term" value="F:ATP binding"/>
    <property type="evidence" value="ECO:0007669"/>
    <property type="project" value="UniProtKB-UniRule"/>
</dbReference>
<comment type="subcellular location">
    <subcellularLocation>
        <location evidence="1 15">Cytoplasm</location>
    </subcellularLocation>
</comment>
<dbReference type="SUPFAM" id="SSF54991">
    <property type="entry name" value="Anticodon-binding domain of PheRS"/>
    <property type="match status" value="1"/>
</dbReference>
<dbReference type="GO" id="GO:0004826">
    <property type="term" value="F:phenylalanine-tRNA ligase activity"/>
    <property type="evidence" value="ECO:0007669"/>
    <property type="project" value="UniProtKB-UniRule"/>
</dbReference>
<dbReference type="FunFam" id="3.50.40.10:FF:000001">
    <property type="entry name" value="Phenylalanine--tRNA ligase beta subunit"/>
    <property type="match status" value="1"/>
</dbReference>
<dbReference type="InterPro" id="IPR002547">
    <property type="entry name" value="tRNA-bd_dom"/>
</dbReference>
<keyword evidence="8 15" id="KW-0547">Nucleotide-binding</keyword>
<evidence type="ECO:0000313" key="21">
    <source>
        <dbReference type="Proteomes" id="UP000809273"/>
    </source>
</evidence>
<dbReference type="Pfam" id="PF17759">
    <property type="entry name" value="tRNA_synthFbeta"/>
    <property type="match status" value="1"/>
</dbReference>
<dbReference type="HAMAP" id="MF_00283">
    <property type="entry name" value="Phe_tRNA_synth_beta1"/>
    <property type="match status" value="1"/>
</dbReference>
<name>A0A9D8KGZ9_9DELT</name>
<dbReference type="SUPFAM" id="SSF56037">
    <property type="entry name" value="PheT/TilS domain"/>
    <property type="match status" value="1"/>
</dbReference>
<comment type="subunit">
    <text evidence="3 15">Tetramer of two alpha and two beta subunits.</text>
</comment>
<dbReference type="InterPro" id="IPR041616">
    <property type="entry name" value="PheRS_beta_core"/>
</dbReference>
<evidence type="ECO:0000313" key="20">
    <source>
        <dbReference type="EMBL" id="MBN1574402.1"/>
    </source>
</evidence>
<evidence type="ECO:0000256" key="1">
    <source>
        <dbReference type="ARBA" id="ARBA00004496"/>
    </source>
</evidence>
<organism evidence="20 21">
    <name type="scientific">Candidatus Zymogenus saltonus</name>
    <dbReference type="NCBI Taxonomy" id="2844893"/>
    <lineage>
        <taxon>Bacteria</taxon>
        <taxon>Deltaproteobacteria</taxon>
        <taxon>Candidatus Zymogenia</taxon>
        <taxon>Candidatus Zymogeniales</taxon>
        <taxon>Candidatus Zymogenaceae</taxon>
        <taxon>Candidatus Zymogenus</taxon>
    </lineage>
</organism>
<evidence type="ECO:0000256" key="3">
    <source>
        <dbReference type="ARBA" id="ARBA00011209"/>
    </source>
</evidence>
<dbReference type="AlphaFoldDB" id="A0A9D8KGZ9"/>
<keyword evidence="6 15" id="KW-0436">Ligase</keyword>
<evidence type="ECO:0000256" key="12">
    <source>
        <dbReference type="ARBA" id="ARBA00022917"/>
    </source>
</evidence>
<keyword evidence="12 15" id="KW-0648">Protein biosynthesis</keyword>
<dbReference type="PROSITE" id="PS51447">
    <property type="entry name" value="FDX_ACB"/>
    <property type="match status" value="1"/>
</dbReference>
<dbReference type="Gene3D" id="3.30.70.380">
    <property type="entry name" value="Ferrodoxin-fold anticodon-binding domain"/>
    <property type="match status" value="1"/>
</dbReference>
<feature type="binding site" evidence="15">
    <location>
        <position position="461"/>
    </location>
    <ligand>
        <name>Mg(2+)</name>
        <dbReference type="ChEBI" id="CHEBI:18420"/>
        <note>shared with alpha subunit</note>
    </ligand>
</feature>
<dbReference type="Gene3D" id="2.40.50.140">
    <property type="entry name" value="Nucleic acid-binding proteins"/>
    <property type="match status" value="1"/>
</dbReference>
<comment type="cofactor">
    <cofactor evidence="15">
        <name>Mg(2+)</name>
        <dbReference type="ChEBI" id="CHEBI:18420"/>
    </cofactor>
    <text evidence="15">Binds 2 magnesium ions per tetramer.</text>
</comment>
<dbReference type="PANTHER" id="PTHR10947">
    <property type="entry name" value="PHENYLALANYL-TRNA SYNTHETASE BETA CHAIN AND LEUCINE-RICH REPEAT-CONTAINING PROTEIN 47"/>
    <property type="match status" value="1"/>
</dbReference>
<keyword evidence="11 16" id="KW-0694">RNA-binding</keyword>
<dbReference type="SMART" id="SM00873">
    <property type="entry name" value="B3_4"/>
    <property type="match status" value="1"/>
</dbReference>
<evidence type="ECO:0000256" key="2">
    <source>
        <dbReference type="ARBA" id="ARBA00008653"/>
    </source>
</evidence>
<dbReference type="Pfam" id="PF03483">
    <property type="entry name" value="B3_4"/>
    <property type="match status" value="1"/>
</dbReference>
<dbReference type="SUPFAM" id="SSF46955">
    <property type="entry name" value="Putative DNA-binding domain"/>
    <property type="match status" value="1"/>
</dbReference>
<gene>
    <name evidence="15" type="primary">pheT</name>
    <name evidence="20" type="ORF">JW984_14480</name>
</gene>
<dbReference type="SMART" id="SM00874">
    <property type="entry name" value="B5"/>
    <property type="match status" value="1"/>
</dbReference>
<dbReference type="InterPro" id="IPR036690">
    <property type="entry name" value="Fdx_antiC-bd_sf"/>
</dbReference>
<dbReference type="PROSITE" id="PS51483">
    <property type="entry name" value="B5"/>
    <property type="match status" value="1"/>
</dbReference>
<evidence type="ECO:0000256" key="4">
    <source>
        <dbReference type="ARBA" id="ARBA00022490"/>
    </source>
</evidence>
<keyword evidence="9 15" id="KW-0067">ATP-binding</keyword>
<dbReference type="SUPFAM" id="SSF50249">
    <property type="entry name" value="Nucleic acid-binding proteins"/>
    <property type="match status" value="1"/>
</dbReference>
<dbReference type="InterPro" id="IPR045060">
    <property type="entry name" value="Phe-tRNA-ligase_IIc_bsu"/>
</dbReference>
<dbReference type="InterPro" id="IPR045864">
    <property type="entry name" value="aa-tRNA-synth_II/BPL/LPL"/>
</dbReference>
<evidence type="ECO:0000256" key="10">
    <source>
        <dbReference type="ARBA" id="ARBA00022842"/>
    </source>
</evidence>
<evidence type="ECO:0000256" key="5">
    <source>
        <dbReference type="ARBA" id="ARBA00022555"/>
    </source>
</evidence>
<dbReference type="Proteomes" id="UP000809273">
    <property type="component" value="Unassembled WGS sequence"/>
</dbReference>
<dbReference type="InterPro" id="IPR004532">
    <property type="entry name" value="Phe-tRNA-ligase_IIc_bsu_bact"/>
</dbReference>
<dbReference type="Pfam" id="PF01588">
    <property type="entry name" value="tRNA_bind"/>
    <property type="match status" value="1"/>
</dbReference>
<evidence type="ECO:0000256" key="13">
    <source>
        <dbReference type="ARBA" id="ARBA00023146"/>
    </source>
</evidence>
<evidence type="ECO:0000256" key="14">
    <source>
        <dbReference type="ARBA" id="ARBA00049255"/>
    </source>
</evidence>
<keyword evidence="5 16" id="KW-0820">tRNA-binding</keyword>
<dbReference type="SUPFAM" id="SSF55681">
    <property type="entry name" value="Class II aaRS and biotin synthetases"/>
    <property type="match status" value="1"/>
</dbReference>
<reference evidence="20" key="1">
    <citation type="journal article" date="2021" name="Environ. Microbiol.">
        <title>Genomic characterization of three novel Desulfobacterota classes expand the metabolic and phylogenetic diversity of the phylum.</title>
        <authorList>
            <person name="Murphy C.L."/>
            <person name="Biggerstaff J."/>
            <person name="Eichhorn A."/>
            <person name="Ewing E."/>
            <person name="Shahan R."/>
            <person name="Soriano D."/>
            <person name="Stewart S."/>
            <person name="VanMol K."/>
            <person name="Walker R."/>
            <person name="Walters P."/>
            <person name="Elshahed M.S."/>
            <person name="Youssef N.H."/>
        </authorList>
    </citation>
    <scope>NUCLEOTIDE SEQUENCE</scope>
    <source>
        <strain evidence="20">Zod_Metabat.24</strain>
    </source>
</reference>
<dbReference type="EC" id="6.1.1.20" evidence="15"/>
<dbReference type="InterPro" id="IPR020825">
    <property type="entry name" value="Phe-tRNA_synthase-like_B3/B4"/>
</dbReference>
<evidence type="ECO:0000259" key="19">
    <source>
        <dbReference type="PROSITE" id="PS51483"/>
    </source>
</evidence>
<dbReference type="InterPro" id="IPR012340">
    <property type="entry name" value="NA-bd_OB-fold"/>
</dbReference>
<evidence type="ECO:0000256" key="8">
    <source>
        <dbReference type="ARBA" id="ARBA00022741"/>
    </source>
</evidence>
<dbReference type="GO" id="GO:0006432">
    <property type="term" value="P:phenylalanyl-tRNA aminoacylation"/>
    <property type="evidence" value="ECO:0007669"/>
    <property type="project" value="UniProtKB-UniRule"/>
</dbReference>
<keyword evidence="7 15" id="KW-0479">Metal-binding</keyword>
<proteinExistence type="inferred from homology"/>
<dbReference type="InterPro" id="IPR033714">
    <property type="entry name" value="tRNA_bind_bactPheRS"/>
</dbReference>
<dbReference type="CDD" id="cd02796">
    <property type="entry name" value="tRNA_bind_bactPheRS"/>
    <property type="match status" value="1"/>
</dbReference>
<feature type="domain" description="TRNA-binding" evidence="17">
    <location>
        <begin position="39"/>
        <end position="147"/>
    </location>
</feature>
<dbReference type="PANTHER" id="PTHR10947:SF0">
    <property type="entry name" value="PHENYLALANINE--TRNA LIGASE BETA SUBUNIT"/>
    <property type="match status" value="1"/>
</dbReference>
<dbReference type="InterPro" id="IPR005147">
    <property type="entry name" value="tRNA_synthase_B5-dom"/>
</dbReference>
<evidence type="ECO:0000256" key="9">
    <source>
        <dbReference type="ARBA" id="ARBA00022840"/>
    </source>
</evidence>
<evidence type="ECO:0000259" key="17">
    <source>
        <dbReference type="PROSITE" id="PS50886"/>
    </source>
</evidence>
<dbReference type="GO" id="GO:0000049">
    <property type="term" value="F:tRNA binding"/>
    <property type="evidence" value="ECO:0007669"/>
    <property type="project" value="UniProtKB-UniRule"/>
</dbReference>
<evidence type="ECO:0000259" key="18">
    <source>
        <dbReference type="PROSITE" id="PS51447"/>
    </source>
</evidence>
<comment type="caution">
    <text evidence="20">The sequence shown here is derived from an EMBL/GenBank/DDBJ whole genome shotgun (WGS) entry which is preliminary data.</text>
</comment>
<dbReference type="Gene3D" id="3.50.40.10">
    <property type="entry name" value="Phenylalanyl-trna Synthetase, Chain B, domain 3"/>
    <property type="match status" value="1"/>
</dbReference>
<comment type="catalytic activity">
    <reaction evidence="14 15">
        <text>tRNA(Phe) + L-phenylalanine + ATP = L-phenylalanyl-tRNA(Phe) + AMP + diphosphate + H(+)</text>
        <dbReference type="Rhea" id="RHEA:19413"/>
        <dbReference type="Rhea" id="RHEA-COMP:9668"/>
        <dbReference type="Rhea" id="RHEA-COMP:9699"/>
        <dbReference type="ChEBI" id="CHEBI:15378"/>
        <dbReference type="ChEBI" id="CHEBI:30616"/>
        <dbReference type="ChEBI" id="CHEBI:33019"/>
        <dbReference type="ChEBI" id="CHEBI:58095"/>
        <dbReference type="ChEBI" id="CHEBI:78442"/>
        <dbReference type="ChEBI" id="CHEBI:78531"/>
        <dbReference type="ChEBI" id="CHEBI:456215"/>
        <dbReference type="EC" id="6.1.1.20"/>
    </reaction>
</comment>
<keyword evidence="13 15" id="KW-0030">Aminoacyl-tRNA synthetase</keyword>
<dbReference type="NCBIfam" id="TIGR00472">
    <property type="entry name" value="pheT_bact"/>
    <property type="match status" value="1"/>
</dbReference>
<accession>A0A9D8KGZ9</accession>
<feature type="binding site" evidence="15">
    <location>
        <position position="464"/>
    </location>
    <ligand>
        <name>Mg(2+)</name>
        <dbReference type="ChEBI" id="CHEBI:18420"/>
        <note>shared with alpha subunit</note>
    </ligand>
</feature>
<protein>
    <recommendedName>
        <fullName evidence="15">Phenylalanine--tRNA ligase beta subunit</fullName>
        <ecNumber evidence="15">6.1.1.20</ecNumber>
    </recommendedName>
    <alternativeName>
        <fullName evidence="15">Phenylalanyl-tRNA synthetase beta subunit</fullName>
        <shortName evidence="15">PheRS</shortName>
    </alternativeName>
</protein>
<dbReference type="GO" id="GO:0009328">
    <property type="term" value="C:phenylalanine-tRNA ligase complex"/>
    <property type="evidence" value="ECO:0007669"/>
    <property type="project" value="TreeGrafter"/>
</dbReference>